<comment type="caution">
    <text evidence="1">The sequence shown here is derived from an EMBL/GenBank/DDBJ whole genome shotgun (WGS) entry which is preliminary data.</text>
</comment>
<sequence length="99" mass="11607">MGEIKNQLEEIRNTIEIALFPEQIWIFKQIIAFVTAPNALDHKDKRMNKLDKEEDGFLDKISSSQMQFLNDFEAYAKGDWVDAAKREMETIKKDLETIK</sequence>
<accession>A0A2T4MH10</accession>
<reference evidence="1" key="1">
    <citation type="submission" date="2019-11" db="EMBL/GenBank/DDBJ databases">
        <title>Whole genome comparisons of Staphylococcus agnetis isolates from cattle and chickens.</title>
        <authorList>
            <person name="Rhoads D."/>
            <person name="Shwani A."/>
            <person name="Adkins P."/>
            <person name="Calcutt M."/>
            <person name="Middleton J."/>
        </authorList>
    </citation>
    <scope>NUCLEOTIDE SEQUENCE</scope>
    <source>
        <strain evidence="1">1387</strain>
    </source>
</reference>
<protein>
    <submittedName>
        <fullName evidence="1">Uncharacterized protein</fullName>
    </submittedName>
</protein>
<evidence type="ECO:0000313" key="1">
    <source>
        <dbReference type="EMBL" id="NJI01835.1"/>
    </source>
</evidence>
<dbReference type="RefSeq" id="WP_107376458.1">
    <property type="nucleotide sequence ID" value="NZ_CP045927.1"/>
</dbReference>
<dbReference type="GeneID" id="57692682"/>
<dbReference type="Proteomes" id="UP000646308">
    <property type="component" value="Unassembled WGS sequence"/>
</dbReference>
<dbReference type="AlphaFoldDB" id="A0A2T4MH10"/>
<evidence type="ECO:0000313" key="2">
    <source>
        <dbReference type="Proteomes" id="UP000646308"/>
    </source>
</evidence>
<name>A0A2T4MH10_9STAP</name>
<organism evidence="1 2">
    <name type="scientific">Staphylococcus agnetis</name>
    <dbReference type="NCBI Taxonomy" id="985762"/>
    <lineage>
        <taxon>Bacteria</taxon>
        <taxon>Bacillati</taxon>
        <taxon>Bacillota</taxon>
        <taxon>Bacilli</taxon>
        <taxon>Bacillales</taxon>
        <taxon>Staphylococcaceae</taxon>
        <taxon>Staphylococcus</taxon>
    </lineage>
</organism>
<proteinExistence type="predicted"/>
<gene>
    <name evidence="1" type="ORF">GLV84_03045</name>
</gene>
<dbReference type="EMBL" id="WMFL01000047">
    <property type="protein sequence ID" value="NJI01835.1"/>
    <property type="molecule type" value="Genomic_DNA"/>
</dbReference>